<feature type="region of interest" description="Disordered" evidence="1">
    <location>
        <begin position="468"/>
        <end position="488"/>
    </location>
</feature>
<keyword evidence="3" id="KW-1185">Reference proteome</keyword>
<gene>
    <name evidence="2" type="ORF">PCOR1329_LOCUS3243</name>
</gene>
<feature type="non-terminal residue" evidence="2">
    <location>
        <position position="1"/>
    </location>
</feature>
<evidence type="ECO:0000313" key="2">
    <source>
        <dbReference type="EMBL" id="CAK0792755.1"/>
    </source>
</evidence>
<evidence type="ECO:0000313" key="3">
    <source>
        <dbReference type="Proteomes" id="UP001189429"/>
    </source>
</evidence>
<organism evidence="2 3">
    <name type="scientific">Prorocentrum cordatum</name>
    <dbReference type="NCBI Taxonomy" id="2364126"/>
    <lineage>
        <taxon>Eukaryota</taxon>
        <taxon>Sar</taxon>
        <taxon>Alveolata</taxon>
        <taxon>Dinophyceae</taxon>
        <taxon>Prorocentrales</taxon>
        <taxon>Prorocentraceae</taxon>
        <taxon>Prorocentrum</taxon>
    </lineage>
</organism>
<evidence type="ECO:0008006" key="4">
    <source>
        <dbReference type="Google" id="ProtNLM"/>
    </source>
</evidence>
<accession>A0ABN9PN09</accession>
<dbReference type="EMBL" id="CAUYUJ010000829">
    <property type="protein sequence ID" value="CAK0792755.1"/>
    <property type="molecule type" value="Genomic_DNA"/>
</dbReference>
<protein>
    <recommendedName>
        <fullName evidence="4">Phospholipase B-like</fullName>
    </recommendedName>
</protein>
<comment type="caution">
    <text evidence="2">The sequence shown here is derived from an EMBL/GenBank/DDBJ whole genome shotgun (WGS) entry which is preliminary data.</text>
</comment>
<dbReference type="Proteomes" id="UP001189429">
    <property type="component" value="Unassembled WGS sequence"/>
</dbReference>
<proteinExistence type="predicted"/>
<evidence type="ECO:0000256" key="1">
    <source>
        <dbReference type="SAM" id="MobiDB-lite"/>
    </source>
</evidence>
<sequence length="488" mass="50693">GHGPLPVTPFNLELSATSVLGAAVGTLALPDTLAPAPCPAALAALPAAAASPIGGGLGALAAALGGGAPAPAAAAAAPAGAGGALVPPAAAAAVGDPRAMALVLDGRGLRDLSFGDALKLQTETVRADWPVKGPRTLLWVLGFMQRMADGFMAWHTSWSAMTKLGEHDESAKLRETMRRVIETALCHDQIARCELAPLEYLARQLQLGEGRVCEEPARRMQPAPKARAQAKEANPIDFASEVGHLLGTGETKGNLCVSPALMDWMGLASTPFLLESLVSYAQSPSGPRLVWSRPDAATIASAGWREWCNEGLTAIHWLHCGKDELSEPRDSAHTPAVQAASAEYLADQHREFELPAANSERGSACEASPVQTLAPAPGYAGDSGRVRPYSKPLAAWPESTKAVSTSDVVAEADSIVLQGWRQSMLNPESVAAASFTTGLFFAGKSNHMLGLAFDTRLANCSFAAPPATRLPAPSARASADRDDSIVFA</sequence>
<feature type="compositionally biased region" description="Low complexity" evidence="1">
    <location>
        <begin position="468"/>
        <end position="477"/>
    </location>
</feature>
<reference evidence="2" key="1">
    <citation type="submission" date="2023-10" db="EMBL/GenBank/DDBJ databases">
        <authorList>
            <person name="Chen Y."/>
            <person name="Shah S."/>
            <person name="Dougan E. K."/>
            <person name="Thang M."/>
            <person name="Chan C."/>
        </authorList>
    </citation>
    <scope>NUCLEOTIDE SEQUENCE [LARGE SCALE GENOMIC DNA]</scope>
</reference>
<name>A0ABN9PN09_9DINO</name>
<feature type="compositionally biased region" description="Basic and acidic residues" evidence="1">
    <location>
        <begin position="478"/>
        <end position="488"/>
    </location>
</feature>